<comment type="caution">
    <text evidence="1">The sequence shown here is derived from an EMBL/GenBank/DDBJ whole genome shotgun (WGS) entry which is preliminary data.</text>
</comment>
<keyword evidence="2" id="KW-1185">Reference proteome</keyword>
<dbReference type="AlphaFoldDB" id="A0AAW1I879"/>
<protein>
    <submittedName>
        <fullName evidence="1">Uncharacterized protein</fullName>
    </submittedName>
</protein>
<gene>
    <name evidence="1" type="ORF">QE152_g38033</name>
</gene>
<organism evidence="1 2">
    <name type="scientific">Popillia japonica</name>
    <name type="common">Japanese beetle</name>
    <dbReference type="NCBI Taxonomy" id="7064"/>
    <lineage>
        <taxon>Eukaryota</taxon>
        <taxon>Metazoa</taxon>
        <taxon>Ecdysozoa</taxon>
        <taxon>Arthropoda</taxon>
        <taxon>Hexapoda</taxon>
        <taxon>Insecta</taxon>
        <taxon>Pterygota</taxon>
        <taxon>Neoptera</taxon>
        <taxon>Endopterygota</taxon>
        <taxon>Coleoptera</taxon>
        <taxon>Polyphaga</taxon>
        <taxon>Scarabaeiformia</taxon>
        <taxon>Scarabaeidae</taxon>
        <taxon>Rutelinae</taxon>
        <taxon>Popillia</taxon>
    </lineage>
</organism>
<evidence type="ECO:0000313" key="1">
    <source>
        <dbReference type="EMBL" id="KAK9685449.1"/>
    </source>
</evidence>
<dbReference type="Proteomes" id="UP001458880">
    <property type="component" value="Unassembled WGS sequence"/>
</dbReference>
<reference evidence="1 2" key="1">
    <citation type="journal article" date="2024" name="BMC Genomics">
        <title>De novo assembly and annotation of Popillia japonica's genome with initial clues to its potential as an invasive pest.</title>
        <authorList>
            <person name="Cucini C."/>
            <person name="Boschi S."/>
            <person name="Funari R."/>
            <person name="Cardaioli E."/>
            <person name="Iannotti N."/>
            <person name="Marturano G."/>
            <person name="Paoli F."/>
            <person name="Bruttini M."/>
            <person name="Carapelli A."/>
            <person name="Frati F."/>
            <person name="Nardi F."/>
        </authorList>
    </citation>
    <scope>NUCLEOTIDE SEQUENCE [LARGE SCALE GENOMIC DNA]</scope>
    <source>
        <strain evidence="1">DMR45628</strain>
    </source>
</reference>
<sequence>MCYGLTSLGLKPRFAAAIKKLQEFPTHERLYAKILYDKDECSSINRRIFDEAATVATSLARIKNATFENFYINDSKTHKRIQQLVDEYFSLRYKIFTIGIGEKPGANMDKEMNAYMEKALLELEKKFEIEQATLDENEGLVLPENAVFEL</sequence>
<proteinExistence type="predicted"/>
<name>A0AAW1I879_POPJA</name>
<dbReference type="EMBL" id="JASPKY010000777">
    <property type="protein sequence ID" value="KAK9685449.1"/>
    <property type="molecule type" value="Genomic_DNA"/>
</dbReference>
<accession>A0AAW1I879</accession>
<evidence type="ECO:0000313" key="2">
    <source>
        <dbReference type="Proteomes" id="UP001458880"/>
    </source>
</evidence>